<name>A0AAV7IYX8_COTGL</name>
<proteinExistence type="predicted"/>
<keyword evidence="5 9" id="KW-1133">Transmembrane helix</keyword>
<evidence type="ECO:0000256" key="10">
    <source>
        <dbReference type="SAM" id="SignalP"/>
    </source>
</evidence>
<feature type="transmembrane region" description="Helical" evidence="9">
    <location>
        <begin position="124"/>
        <end position="142"/>
    </location>
</feature>
<evidence type="ECO:0000256" key="4">
    <source>
        <dbReference type="ARBA" id="ARBA00022729"/>
    </source>
</evidence>
<dbReference type="GO" id="GO:0098552">
    <property type="term" value="C:side of membrane"/>
    <property type="evidence" value="ECO:0007669"/>
    <property type="project" value="UniProtKB-KW"/>
</dbReference>
<comment type="caution">
    <text evidence="11">The sequence shown here is derived from an EMBL/GenBank/DDBJ whole genome shotgun (WGS) entry which is preliminary data.</text>
</comment>
<evidence type="ECO:0000256" key="2">
    <source>
        <dbReference type="ARBA" id="ARBA00022622"/>
    </source>
</evidence>
<gene>
    <name evidence="11" type="ORF">KQX54_000836</name>
</gene>
<dbReference type="Proteomes" id="UP000826195">
    <property type="component" value="Unassembled WGS sequence"/>
</dbReference>
<keyword evidence="2" id="KW-0336">GPI-anchor</keyword>
<keyword evidence="3 9" id="KW-0812">Transmembrane</keyword>
<dbReference type="AlphaFoldDB" id="A0AAV7IYX8"/>
<evidence type="ECO:0000256" key="7">
    <source>
        <dbReference type="ARBA" id="ARBA00023180"/>
    </source>
</evidence>
<dbReference type="GO" id="GO:0030431">
    <property type="term" value="P:sleep"/>
    <property type="evidence" value="ECO:0007669"/>
    <property type="project" value="InterPro"/>
</dbReference>
<dbReference type="PANTHER" id="PTHR33562:SF18">
    <property type="entry name" value="BOUDIN-RELATED"/>
    <property type="match status" value="1"/>
</dbReference>
<dbReference type="Pfam" id="PF17064">
    <property type="entry name" value="QVR"/>
    <property type="match status" value="1"/>
</dbReference>
<evidence type="ECO:0000256" key="3">
    <source>
        <dbReference type="ARBA" id="ARBA00022692"/>
    </source>
</evidence>
<comment type="subcellular location">
    <subcellularLocation>
        <location evidence="1">Membrane</location>
        <topology evidence="1">Lipid-anchor</topology>
        <topology evidence="1">GPI-anchor</topology>
    </subcellularLocation>
</comment>
<reference evidence="11 12" key="1">
    <citation type="journal article" date="2021" name="J. Hered.">
        <title>A chromosome-level genome assembly of the parasitoid wasp, Cotesia glomerata (Hymenoptera: Braconidae).</title>
        <authorList>
            <person name="Pinto B.J."/>
            <person name="Weis J.J."/>
            <person name="Gamble T."/>
            <person name="Ode P.J."/>
            <person name="Paul R."/>
            <person name="Zaspel J.M."/>
        </authorList>
    </citation>
    <scope>NUCLEOTIDE SEQUENCE [LARGE SCALE GENOMIC DNA]</scope>
    <source>
        <strain evidence="11">CgM1</strain>
    </source>
</reference>
<dbReference type="InterPro" id="IPR031424">
    <property type="entry name" value="QVR-like"/>
</dbReference>
<evidence type="ECO:0000256" key="9">
    <source>
        <dbReference type="SAM" id="Phobius"/>
    </source>
</evidence>
<protein>
    <recommendedName>
        <fullName evidence="13">Protein sleepless</fullName>
    </recommendedName>
</protein>
<evidence type="ECO:0000256" key="6">
    <source>
        <dbReference type="ARBA" id="ARBA00023136"/>
    </source>
</evidence>
<evidence type="ECO:0000313" key="11">
    <source>
        <dbReference type="EMBL" id="KAH0559043.1"/>
    </source>
</evidence>
<dbReference type="InterPro" id="IPR050975">
    <property type="entry name" value="Sleep_regulator"/>
</dbReference>
<dbReference type="PANTHER" id="PTHR33562">
    <property type="entry name" value="ATILLA, ISOFORM B-RELATED-RELATED"/>
    <property type="match status" value="1"/>
</dbReference>
<dbReference type="CDD" id="cd23590">
    <property type="entry name" value="TFP_LU_ECD_Bou"/>
    <property type="match status" value="1"/>
</dbReference>
<organism evidence="11 12">
    <name type="scientific">Cotesia glomerata</name>
    <name type="common">Lepidopteran parasitic wasp</name>
    <name type="synonym">Apanteles glomeratus</name>
    <dbReference type="NCBI Taxonomy" id="32391"/>
    <lineage>
        <taxon>Eukaryota</taxon>
        <taxon>Metazoa</taxon>
        <taxon>Ecdysozoa</taxon>
        <taxon>Arthropoda</taxon>
        <taxon>Hexapoda</taxon>
        <taxon>Insecta</taxon>
        <taxon>Pterygota</taxon>
        <taxon>Neoptera</taxon>
        <taxon>Endopterygota</taxon>
        <taxon>Hymenoptera</taxon>
        <taxon>Apocrita</taxon>
        <taxon>Ichneumonoidea</taxon>
        <taxon>Braconidae</taxon>
        <taxon>Microgastrinae</taxon>
        <taxon>Cotesia</taxon>
    </lineage>
</organism>
<evidence type="ECO:0008006" key="13">
    <source>
        <dbReference type="Google" id="ProtNLM"/>
    </source>
</evidence>
<keyword evidence="7" id="KW-0325">Glycoprotein</keyword>
<keyword evidence="4 10" id="KW-0732">Signal</keyword>
<accession>A0AAV7IYX8</accession>
<evidence type="ECO:0000256" key="5">
    <source>
        <dbReference type="ARBA" id="ARBA00022989"/>
    </source>
</evidence>
<keyword evidence="12" id="KW-1185">Reference proteome</keyword>
<feature type="chain" id="PRO_5043854660" description="Protein sleepless" evidence="10">
    <location>
        <begin position="27"/>
        <end position="144"/>
    </location>
</feature>
<evidence type="ECO:0000256" key="8">
    <source>
        <dbReference type="ARBA" id="ARBA00023288"/>
    </source>
</evidence>
<keyword evidence="6 9" id="KW-0472">Membrane</keyword>
<keyword evidence="8" id="KW-0449">Lipoprotein</keyword>
<evidence type="ECO:0000256" key="1">
    <source>
        <dbReference type="ARBA" id="ARBA00004589"/>
    </source>
</evidence>
<feature type="signal peptide" evidence="10">
    <location>
        <begin position="1"/>
        <end position="26"/>
    </location>
</feature>
<dbReference type="EMBL" id="JAHXZJ010000386">
    <property type="protein sequence ID" value="KAH0559043.1"/>
    <property type="molecule type" value="Genomic_DNA"/>
</dbReference>
<sequence length="144" mass="15518">MGTRGVIQWSIAFIGLLVVFIVPANGISCYQCTSTNSSSPFQCSENLSSDTDLKATPCSDVYGAKFCLKHVGRFEGGVGTKRMCSSVDLGNTCSYDLGQPGDTLKYRTCVYTCSTDGCNPASTHLPNVITIVALTLAIIYFFRR</sequence>
<dbReference type="GO" id="GO:0032222">
    <property type="term" value="P:regulation of synaptic transmission, cholinergic"/>
    <property type="evidence" value="ECO:0007669"/>
    <property type="project" value="InterPro"/>
</dbReference>
<evidence type="ECO:0000313" key="12">
    <source>
        <dbReference type="Proteomes" id="UP000826195"/>
    </source>
</evidence>